<evidence type="ECO:0000256" key="8">
    <source>
        <dbReference type="ARBA" id="ARBA00023315"/>
    </source>
</evidence>
<keyword evidence="9" id="KW-0511">Multifunctional enzyme</keyword>
<dbReference type="GO" id="GO:0005737">
    <property type="term" value="C:cytoplasm"/>
    <property type="evidence" value="ECO:0007669"/>
    <property type="project" value="UniProtKB-SubCell"/>
</dbReference>
<evidence type="ECO:0000259" key="11">
    <source>
        <dbReference type="Pfam" id="PF08545"/>
    </source>
</evidence>
<feature type="region of interest" description="ACP-binding" evidence="9">
    <location>
        <begin position="255"/>
        <end position="259"/>
    </location>
</feature>
<dbReference type="RefSeq" id="WP_057866152.1">
    <property type="nucleotide sequence ID" value="NZ_AZEY01000107.1"/>
</dbReference>
<dbReference type="GO" id="GO:0033818">
    <property type="term" value="F:beta-ketoacyl-acyl-carrier-protein synthase III activity"/>
    <property type="evidence" value="ECO:0007669"/>
    <property type="project" value="UniProtKB-UniRule"/>
</dbReference>
<feature type="active site" evidence="9">
    <location>
        <position position="254"/>
    </location>
</feature>
<keyword evidence="7 9" id="KW-0275">Fatty acid biosynthesis</keyword>
<keyword evidence="5 9" id="KW-0276">Fatty acid metabolism</keyword>
<evidence type="ECO:0000313" key="12">
    <source>
        <dbReference type="EMBL" id="KRL62622.1"/>
    </source>
</evidence>
<evidence type="ECO:0000256" key="2">
    <source>
        <dbReference type="ARBA" id="ARBA00022490"/>
    </source>
</evidence>
<dbReference type="EC" id="2.3.1.180" evidence="9"/>
<comment type="subunit">
    <text evidence="9">Homodimer.</text>
</comment>
<dbReference type="Pfam" id="PF08541">
    <property type="entry name" value="ACP_syn_III_C"/>
    <property type="match status" value="1"/>
</dbReference>
<dbReference type="Gene3D" id="3.40.47.10">
    <property type="match status" value="1"/>
</dbReference>
<dbReference type="InterPro" id="IPR016039">
    <property type="entry name" value="Thiolase-like"/>
</dbReference>
<evidence type="ECO:0000256" key="1">
    <source>
        <dbReference type="ARBA" id="ARBA00008642"/>
    </source>
</evidence>
<comment type="caution">
    <text evidence="12">The sequence shown here is derived from an EMBL/GenBank/DDBJ whole genome shotgun (WGS) entry which is preliminary data.</text>
</comment>
<accession>A0A0R1S244</accession>
<organism evidence="12 13">
    <name type="scientific">Lentilactobacillus diolivorans DSM 14421</name>
    <dbReference type="NCBI Taxonomy" id="1423739"/>
    <lineage>
        <taxon>Bacteria</taxon>
        <taxon>Bacillati</taxon>
        <taxon>Bacillota</taxon>
        <taxon>Bacilli</taxon>
        <taxon>Lactobacillales</taxon>
        <taxon>Lactobacillaceae</taxon>
        <taxon>Lentilactobacillus</taxon>
    </lineage>
</organism>
<dbReference type="InterPro" id="IPR013747">
    <property type="entry name" value="ACP_syn_III_C"/>
</dbReference>
<keyword evidence="4 9" id="KW-0808">Transferase</keyword>
<dbReference type="AlphaFoldDB" id="A0A0R1S244"/>
<feature type="domain" description="Beta-ketoacyl-[acyl-carrier-protein] synthase III N-terminal" evidence="11">
    <location>
        <begin position="108"/>
        <end position="176"/>
    </location>
</feature>
<evidence type="ECO:0000256" key="3">
    <source>
        <dbReference type="ARBA" id="ARBA00022516"/>
    </source>
</evidence>
<dbReference type="Proteomes" id="UP000052013">
    <property type="component" value="Unassembled WGS sequence"/>
</dbReference>
<dbReference type="CDD" id="cd00830">
    <property type="entry name" value="KAS_III"/>
    <property type="match status" value="1"/>
</dbReference>
<dbReference type="UniPathway" id="UPA00094"/>
<dbReference type="InterPro" id="IPR013751">
    <property type="entry name" value="ACP_syn_III_N"/>
</dbReference>
<feature type="active site" evidence="9">
    <location>
        <position position="114"/>
    </location>
</feature>
<keyword evidence="2 9" id="KW-0963">Cytoplasm</keyword>
<evidence type="ECO:0000256" key="4">
    <source>
        <dbReference type="ARBA" id="ARBA00022679"/>
    </source>
</evidence>
<comment type="subcellular location">
    <subcellularLocation>
        <location evidence="9">Cytoplasm</location>
    </subcellularLocation>
</comment>
<dbReference type="PANTHER" id="PTHR34069">
    <property type="entry name" value="3-OXOACYL-[ACYL-CARRIER-PROTEIN] SYNTHASE 3"/>
    <property type="match status" value="1"/>
</dbReference>
<dbReference type="PATRIC" id="fig|1423739.3.peg.1948"/>
<comment type="function">
    <text evidence="9">Catalyzes the condensation reaction of fatty acid synthesis by the addition to an acyl acceptor of two carbons from malonyl-ACP. Catalyzes the first condensation reaction which initiates fatty acid synthesis and may therefore play a role in governing the total rate of fatty acid production. Possesses both acetoacetyl-ACP synthase and acetyl transacylase activities. Its substrate specificity determines the biosynthesis of branched-chain and/or straight-chain of fatty acids.</text>
</comment>
<proteinExistence type="inferred from homology"/>
<comment type="domain">
    <text evidence="9">The last Arg residue of the ACP-binding site is essential for the weak association between ACP/AcpP and FabH.</text>
</comment>
<comment type="catalytic activity">
    <reaction evidence="9">
        <text>malonyl-[ACP] + acetyl-CoA + H(+) = 3-oxobutanoyl-[ACP] + CO2 + CoA</text>
        <dbReference type="Rhea" id="RHEA:12080"/>
        <dbReference type="Rhea" id="RHEA-COMP:9623"/>
        <dbReference type="Rhea" id="RHEA-COMP:9625"/>
        <dbReference type="ChEBI" id="CHEBI:15378"/>
        <dbReference type="ChEBI" id="CHEBI:16526"/>
        <dbReference type="ChEBI" id="CHEBI:57287"/>
        <dbReference type="ChEBI" id="CHEBI:57288"/>
        <dbReference type="ChEBI" id="CHEBI:78449"/>
        <dbReference type="ChEBI" id="CHEBI:78450"/>
        <dbReference type="EC" id="2.3.1.180"/>
    </reaction>
</comment>
<evidence type="ECO:0000256" key="9">
    <source>
        <dbReference type="HAMAP-Rule" id="MF_01815"/>
    </source>
</evidence>
<evidence type="ECO:0000256" key="6">
    <source>
        <dbReference type="ARBA" id="ARBA00023098"/>
    </source>
</evidence>
<sequence>MKFEDFKIVATASQVPERVVDNHELSTMMDTSDEWIVKRTGIKRRHIAVTETTSSLCTSVAQQLLAQSELQPDDIDLIVVATMSPDYLTPSTSATVQGNIGATKAMAFDIDAACSGFVYGLKLIRQMLMADHKKNAILIGGETLSKLLDWSDRSTAVLFGDGAGGVLVTNETTADGSYLADSMTTLGSLGGYLTAGKTGQPSPFSSDHQPFKPFFKMNGRRVYQFAVKNVPDSINHALSVVKLAPTDVDHYVLHQANVRIVERIADELELPMTKFPVNIGEFGNTAAASEPILLDQLVKHNIIKRGDTIALSGFGGGLTVGTMLLTY</sequence>
<evidence type="ECO:0000313" key="13">
    <source>
        <dbReference type="Proteomes" id="UP000052013"/>
    </source>
</evidence>
<evidence type="ECO:0000259" key="10">
    <source>
        <dbReference type="Pfam" id="PF08541"/>
    </source>
</evidence>
<evidence type="ECO:0000256" key="7">
    <source>
        <dbReference type="ARBA" id="ARBA00023160"/>
    </source>
</evidence>
<feature type="active site" evidence="9">
    <location>
        <position position="284"/>
    </location>
</feature>
<reference evidence="12 13" key="1">
    <citation type="journal article" date="2015" name="Genome Announc.">
        <title>Expanding the biotechnology potential of lactobacilli through comparative genomics of 213 strains and associated genera.</title>
        <authorList>
            <person name="Sun Z."/>
            <person name="Harris H.M."/>
            <person name="McCann A."/>
            <person name="Guo C."/>
            <person name="Argimon S."/>
            <person name="Zhang W."/>
            <person name="Yang X."/>
            <person name="Jeffery I.B."/>
            <person name="Cooney J.C."/>
            <person name="Kagawa T.F."/>
            <person name="Liu W."/>
            <person name="Song Y."/>
            <person name="Salvetti E."/>
            <person name="Wrobel A."/>
            <person name="Rasinkangas P."/>
            <person name="Parkhill J."/>
            <person name="Rea M.C."/>
            <person name="O'Sullivan O."/>
            <person name="Ritari J."/>
            <person name="Douillard F.P."/>
            <person name="Paul Ross R."/>
            <person name="Yang R."/>
            <person name="Briner A.E."/>
            <person name="Felis G.E."/>
            <person name="de Vos W.M."/>
            <person name="Barrangou R."/>
            <person name="Klaenhammer T.R."/>
            <person name="Caufield P.W."/>
            <person name="Cui Y."/>
            <person name="Zhang H."/>
            <person name="O'Toole P.W."/>
        </authorList>
    </citation>
    <scope>NUCLEOTIDE SEQUENCE [LARGE SCALE GENOMIC DNA]</scope>
    <source>
        <strain evidence="12 13">DSM 14421</strain>
    </source>
</reference>
<keyword evidence="8 9" id="KW-0012">Acyltransferase</keyword>
<evidence type="ECO:0000256" key="5">
    <source>
        <dbReference type="ARBA" id="ARBA00022832"/>
    </source>
</evidence>
<dbReference type="SUPFAM" id="SSF53901">
    <property type="entry name" value="Thiolase-like"/>
    <property type="match status" value="1"/>
</dbReference>
<feature type="domain" description="Beta-ketoacyl-[acyl-carrier-protein] synthase III C-terminal" evidence="10">
    <location>
        <begin position="242"/>
        <end position="326"/>
    </location>
</feature>
<keyword evidence="3 9" id="KW-0444">Lipid biosynthesis</keyword>
<comment type="pathway">
    <text evidence="9">Lipid metabolism; fatty acid biosynthesis.</text>
</comment>
<dbReference type="NCBIfam" id="TIGR00747">
    <property type="entry name" value="fabH"/>
    <property type="match status" value="1"/>
</dbReference>
<dbReference type="PANTHER" id="PTHR34069:SF2">
    <property type="entry name" value="BETA-KETOACYL-[ACYL-CARRIER-PROTEIN] SYNTHASE III"/>
    <property type="match status" value="1"/>
</dbReference>
<dbReference type="InterPro" id="IPR004655">
    <property type="entry name" value="FabH"/>
</dbReference>
<protein>
    <recommendedName>
        <fullName evidence="9">Beta-ketoacyl-[acyl-carrier-protein] synthase III</fullName>
        <shortName evidence="9">Beta-ketoacyl-ACP synthase III</shortName>
        <shortName evidence="9">KAS III</shortName>
        <ecNumber evidence="9">2.3.1.180</ecNumber>
    </recommendedName>
    <alternativeName>
        <fullName evidence="9">3-oxoacyl-[acyl-carrier-protein] synthase 3</fullName>
    </alternativeName>
    <alternativeName>
        <fullName evidence="9">3-oxoacyl-[acyl-carrier-protein] synthase III</fullName>
    </alternativeName>
</protein>
<dbReference type="STRING" id="1423739.FC85_GL001863"/>
<dbReference type="EMBL" id="AZEY01000107">
    <property type="protein sequence ID" value="KRL62622.1"/>
    <property type="molecule type" value="Genomic_DNA"/>
</dbReference>
<gene>
    <name evidence="9" type="primary">fabH</name>
    <name evidence="12" type="ORF">FC85_GL001863</name>
</gene>
<dbReference type="GO" id="GO:0044550">
    <property type="term" value="P:secondary metabolite biosynthetic process"/>
    <property type="evidence" value="ECO:0007669"/>
    <property type="project" value="TreeGrafter"/>
</dbReference>
<dbReference type="GO" id="GO:0004315">
    <property type="term" value="F:3-oxoacyl-[acyl-carrier-protein] synthase activity"/>
    <property type="evidence" value="ECO:0007669"/>
    <property type="project" value="InterPro"/>
</dbReference>
<dbReference type="Pfam" id="PF08545">
    <property type="entry name" value="ACP_syn_III"/>
    <property type="match status" value="1"/>
</dbReference>
<dbReference type="NCBIfam" id="NF006829">
    <property type="entry name" value="PRK09352.1"/>
    <property type="match status" value="1"/>
</dbReference>
<name>A0A0R1S244_9LACO</name>
<dbReference type="HAMAP" id="MF_01815">
    <property type="entry name" value="FabH"/>
    <property type="match status" value="1"/>
</dbReference>
<comment type="similarity">
    <text evidence="1 9">Belongs to the thiolase-like superfamily. FabH family.</text>
</comment>
<keyword evidence="6 9" id="KW-0443">Lipid metabolism</keyword>
<dbReference type="GO" id="GO:0006633">
    <property type="term" value="P:fatty acid biosynthetic process"/>
    <property type="evidence" value="ECO:0007669"/>
    <property type="project" value="UniProtKB-UniRule"/>
</dbReference>